<dbReference type="InterPro" id="IPR050438">
    <property type="entry name" value="LMW_PTPase"/>
</dbReference>
<dbReference type="InterPro" id="IPR017867">
    <property type="entry name" value="Tyr_phospatase_low_mol_wt"/>
</dbReference>
<dbReference type="AlphaFoldDB" id="E5XRF9"/>
<dbReference type="EMBL" id="ACZI02000002">
    <property type="protein sequence ID" value="EFV13061.2"/>
    <property type="molecule type" value="Genomic_DNA"/>
</dbReference>
<gene>
    <name evidence="7" type="ORF">HMPREF9336_02081</name>
</gene>
<keyword evidence="8" id="KW-1185">Reference proteome</keyword>
<dbReference type="SUPFAM" id="SSF52788">
    <property type="entry name" value="Phosphotyrosine protein phosphatases I"/>
    <property type="match status" value="1"/>
</dbReference>
<evidence type="ECO:0000256" key="5">
    <source>
        <dbReference type="PIRSR" id="PIRSR617867-1"/>
    </source>
</evidence>
<evidence type="ECO:0000256" key="4">
    <source>
        <dbReference type="ARBA" id="ARBA00022912"/>
    </source>
</evidence>
<proteinExistence type="inferred from homology"/>
<dbReference type="PANTHER" id="PTHR11717">
    <property type="entry name" value="LOW MOLECULAR WEIGHT PROTEIN TYROSINE PHOSPHATASE"/>
    <property type="match status" value="1"/>
</dbReference>
<feature type="domain" description="Phosphotyrosine protein phosphatase I" evidence="6">
    <location>
        <begin position="7"/>
        <end position="154"/>
    </location>
</feature>
<reference evidence="7 8" key="1">
    <citation type="journal article" date="2011" name="Stand. Genomic Sci.">
        <title>High quality draft genome sequence of Segniliparus rugosus CDC 945(T)= (ATCC BAA-974(T)).</title>
        <authorList>
            <person name="Earl A.M."/>
            <person name="Desjardins C.A."/>
            <person name="Fitzgerald M.G."/>
            <person name="Arachchi H.M."/>
            <person name="Zeng Q."/>
            <person name="Mehta T."/>
            <person name="Griggs A."/>
            <person name="Birren B.W."/>
            <person name="Toney N.C."/>
            <person name="Carr J."/>
            <person name="Posey J."/>
            <person name="Butler W.R."/>
        </authorList>
    </citation>
    <scope>NUCLEOTIDE SEQUENCE [LARGE SCALE GENOMIC DNA]</scope>
    <source>
        <strain evidence="8">ATCC BAA-974 / DSM 45345 / CCUG 50838 / CIP 108380 / JCM 13579 / CDC 945</strain>
    </source>
</reference>
<evidence type="ECO:0000259" key="6">
    <source>
        <dbReference type="SMART" id="SM00226"/>
    </source>
</evidence>
<dbReference type="InterPro" id="IPR036196">
    <property type="entry name" value="Ptyr_pPase_sf"/>
</dbReference>
<dbReference type="PANTHER" id="PTHR11717:SF7">
    <property type="entry name" value="LOW MOLECULAR WEIGHT PHOSPHOTYROSINE PROTEIN PHOSPHATASE"/>
    <property type="match status" value="1"/>
</dbReference>
<dbReference type="PRINTS" id="PR00719">
    <property type="entry name" value="LMWPTPASE"/>
</dbReference>
<evidence type="ECO:0000256" key="1">
    <source>
        <dbReference type="ARBA" id="ARBA00011063"/>
    </source>
</evidence>
<dbReference type="Gene3D" id="3.40.50.2300">
    <property type="match status" value="1"/>
</dbReference>
<dbReference type="EC" id="3.1.3.48" evidence="2"/>
<feature type="active site" description="Nucleophile" evidence="5">
    <location>
        <position position="13"/>
    </location>
</feature>
<dbReference type="InterPro" id="IPR023485">
    <property type="entry name" value="Ptyr_pPase"/>
</dbReference>
<protein>
    <recommendedName>
        <fullName evidence="2">protein-tyrosine-phosphatase</fullName>
        <ecNumber evidence="2">3.1.3.48</ecNumber>
    </recommendedName>
</protein>
<dbReference type="HOGENOM" id="CLU_071415_2_1_11"/>
<keyword evidence="3" id="KW-0378">Hydrolase</keyword>
<dbReference type="GO" id="GO:0004725">
    <property type="term" value="F:protein tyrosine phosphatase activity"/>
    <property type="evidence" value="ECO:0007669"/>
    <property type="project" value="UniProtKB-EC"/>
</dbReference>
<dbReference type="STRING" id="679197.HMPREF9336_02081"/>
<sequence>MVSQPKLHVTFVCTGNICRSPMGEQMLRTRLESVDWGHNVRVTSAGTTRWEVGNPIDERAAATLAKHGYPPFAEHVAKAVAADHLEADLVLALAEDHRAALANRGVPAERLRMLRSFDPAADGAEVADPYYGSSSGFETTHAQIEAALPGIVAWLESQLT</sequence>
<dbReference type="CDD" id="cd16343">
    <property type="entry name" value="LMWPTP"/>
    <property type="match status" value="1"/>
</dbReference>
<evidence type="ECO:0000256" key="3">
    <source>
        <dbReference type="ARBA" id="ARBA00022801"/>
    </source>
</evidence>
<name>E5XRF9_SEGRC</name>
<feature type="active site" evidence="5">
    <location>
        <position position="19"/>
    </location>
</feature>
<dbReference type="Proteomes" id="UP000004816">
    <property type="component" value="Unassembled WGS sequence"/>
</dbReference>
<evidence type="ECO:0000313" key="7">
    <source>
        <dbReference type="EMBL" id="EFV13061.2"/>
    </source>
</evidence>
<evidence type="ECO:0000313" key="8">
    <source>
        <dbReference type="Proteomes" id="UP000004816"/>
    </source>
</evidence>
<evidence type="ECO:0000256" key="2">
    <source>
        <dbReference type="ARBA" id="ARBA00013064"/>
    </source>
</evidence>
<comment type="caution">
    <text evidence="7">The sequence shown here is derived from an EMBL/GenBank/DDBJ whole genome shotgun (WGS) entry which is preliminary data.</text>
</comment>
<dbReference type="Pfam" id="PF01451">
    <property type="entry name" value="LMWPc"/>
    <property type="match status" value="1"/>
</dbReference>
<keyword evidence="4" id="KW-0904">Protein phosphatase</keyword>
<feature type="active site" description="Proton donor" evidence="5">
    <location>
        <position position="128"/>
    </location>
</feature>
<organism evidence="7 8">
    <name type="scientific">Segniliparus rugosus (strain ATCC BAA-974 / DSM 45345 / CCUG 50838 / CIP 108380 / JCM 13579 / CDC 945)</name>
    <dbReference type="NCBI Taxonomy" id="679197"/>
    <lineage>
        <taxon>Bacteria</taxon>
        <taxon>Bacillati</taxon>
        <taxon>Actinomycetota</taxon>
        <taxon>Actinomycetes</taxon>
        <taxon>Mycobacteriales</taxon>
        <taxon>Segniliparaceae</taxon>
        <taxon>Segniliparus</taxon>
    </lineage>
</organism>
<dbReference type="eggNOG" id="COG0394">
    <property type="taxonomic scope" value="Bacteria"/>
</dbReference>
<dbReference type="SMART" id="SM00226">
    <property type="entry name" value="LMWPc"/>
    <property type="match status" value="1"/>
</dbReference>
<comment type="similarity">
    <text evidence="1">Belongs to the low molecular weight phosphotyrosine protein phosphatase family.</text>
</comment>
<accession>E5XRF9</accession>